<dbReference type="AlphaFoldDB" id="A0A6A7BFV8"/>
<feature type="region of interest" description="Disordered" evidence="1">
    <location>
        <begin position="1"/>
        <end position="50"/>
    </location>
</feature>
<organism evidence="3 4">
    <name type="scientific">Plenodomus tracheiphilus IPT5</name>
    <dbReference type="NCBI Taxonomy" id="1408161"/>
    <lineage>
        <taxon>Eukaryota</taxon>
        <taxon>Fungi</taxon>
        <taxon>Dikarya</taxon>
        <taxon>Ascomycota</taxon>
        <taxon>Pezizomycotina</taxon>
        <taxon>Dothideomycetes</taxon>
        <taxon>Pleosporomycetidae</taxon>
        <taxon>Pleosporales</taxon>
        <taxon>Pleosporineae</taxon>
        <taxon>Leptosphaeriaceae</taxon>
        <taxon>Plenodomus</taxon>
    </lineage>
</organism>
<proteinExistence type="predicted"/>
<feature type="compositionally biased region" description="Polar residues" evidence="1">
    <location>
        <begin position="375"/>
        <end position="390"/>
    </location>
</feature>
<name>A0A6A7BFV8_9PLEO</name>
<keyword evidence="4" id="KW-1185">Reference proteome</keyword>
<evidence type="ECO:0000259" key="2">
    <source>
        <dbReference type="PROSITE" id="PS50108"/>
    </source>
</evidence>
<feature type="region of interest" description="Disordered" evidence="1">
    <location>
        <begin position="220"/>
        <end position="407"/>
    </location>
</feature>
<reference evidence="3" key="1">
    <citation type="submission" date="2020-01" db="EMBL/GenBank/DDBJ databases">
        <authorList>
            <consortium name="DOE Joint Genome Institute"/>
            <person name="Haridas S."/>
            <person name="Albert R."/>
            <person name="Binder M."/>
            <person name="Bloem J."/>
            <person name="Labutti K."/>
            <person name="Salamov A."/>
            <person name="Andreopoulos B."/>
            <person name="Baker S.E."/>
            <person name="Barry K."/>
            <person name="Bills G."/>
            <person name="Bluhm B.H."/>
            <person name="Cannon C."/>
            <person name="Castanera R."/>
            <person name="Culley D.E."/>
            <person name="Daum C."/>
            <person name="Ezra D."/>
            <person name="Gonzalez J.B."/>
            <person name="Henrissat B."/>
            <person name="Kuo A."/>
            <person name="Liang C."/>
            <person name="Lipzen A."/>
            <person name="Lutzoni F."/>
            <person name="Magnuson J."/>
            <person name="Mondo S."/>
            <person name="Nolan M."/>
            <person name="Ohm R."/>
            <person name="Pangilinan J."/>
            <person name="Park H.-J."/>
            <person name="Ramirez L."/>
            <person name="Alfaro M."/>
            <person name="Sun H."/>
            <person name="Tritt A."/>
            <person name="Yoshinaga Y."/>
            <person name="Zwiers L.-H."/>
            <person name="Turgeon B.G."/>
            <person name="Goodwin S.B."/>
            <person name="Spatafora J.W."/>
            <person name="Crous P.W."/>
            <person name="Grigoriev I.V."/>
        </authorList>
    </citation>
    <scope>NUCLEOTIDE SEQUENCE</scope>
    <source>
        <strain evidence="3">IPT5</strain>
    </source>
</reference>
<feature type="region of interest" description="Disordered" evidence="1">
    <location>
        <begin position="568"/>
        <end position="624"/>
    </location>
</feature>
<feature type="compositionally biased region" description="Polar residues" evidence="1">
    <location>
        <begin position="398"/>
        <end position="407"/>
    </location>
</feature>
<dbReference type="PROSITE" id="PS50108">
    <property type="entry name" value="CRIB"/>
    <property type="match status" value="1"/>
</dbReference>
<accession>A0A6A7BFV8</accession>
<feature type="compositionally biased region" description="Low complexity" evidence="1">
    <location>
        <begin position="591"/>
        <end position="602"/>
    </location>
</feature>
<evidence type="ECO:0000313" key="4">
    <source>
        <dbReference type="Proteomes" id="UP000799423"/>
    </source>
</evidence>
<evidence type="ECO:0000256" key="1">
    <source>
        <dbReference type="SAM" id="MobiDB-lite"/>
    </source>
</evidence>
<dbReference type="Proteomes" id="UP000799423">
    <property type="component" value="Unassembled WGS sequence"/>
</dbReference>
<feature type="compositionally biased region" description="Basic residues" evidence="1">
    <location>
        <begin position="30"/>
        <end position="42"/>
    </location>
</feature>
<feature type="domain" description="CRIB" evidence="2">
    <location>
        <begin position="89"/>
        <end position="102"/>
    </location>
</feature>
<dbReference type="OrthoDB" id="24581at2759"/>
<sequence>MAEHEGSWHGTPLARLQSGGQTQNETIKAGARRSFFRGRKGKRNSETTGAIVPDFAEMDFSERRASMLRKDKKRFDYADESPPPLINQISKPFDFQHVSHTDRHQFAALEKASIEDISSGFQAVRASRPPSRGLTGTRADDLHFRDFSSENLTSVDHRSTSALGLRSQLHSPGVQHQWQQSEVIPQFTTARPNLRLARSMESFSQPGVSPRKHYEPLVLASPPRSSARQPPPQVRSESDCWQDEEITAARRSSRSKRESGVWDSFVLPGVSTPDQLSGIQEDSYFGHALTTPDDSAIHAMTPPFSPSLADVAEEPERFISPRPAPQPPGRTPTTPKSPYFESFSFSNHRSSVARARSDSQSQTSPHAPSPRCSLTRPSSQMSDTLGSSGLTRRISVRQAASNRSRSNTWRAIEESWEDDVDYIYENALEADCDNAWDYAYEDDLAQDNRADVSGYSIDQARHTLASNDTSGEPLAGDLFSGSFRTSLLVPSTSSLPDLAPASAISHSTTSTGLPTPSESFSTNRFGTEEGFVLTPSLLVPQEYKEAGEITYEDLLDEYNGSDRHYPMIDASQSVNSSTRSSRVRFSRRSSYDSSMMSSVQGSGLWSSPIRRSASSAGSVPELVPSRRSRRDLGFSLVIDKLSEQVGALADCDQTNANDDLTPPGRALEGQTFFTTEDETHSEIDTGSIASELKESLELAQRGSQLRTSTVTEDELRVSLDQARQGPQRSERSPMRQHKPALSDSAAKLLSGIPGAIQESKGKARKRAATTTQAQQPMLSLFPTPPRYSNRS</sequence>
<protein>
    <recommendedName>
        <fullName evidence="2">CRIB domain-containing protein</fullName>
    </recommendedName>
</protein>
<evidence type="ECO:0000313" key="3">
    <source>
        <dbReference type="EMBL" id="KAF2854243.1"/>
    </source>
</evidence>
<dbReference type="InterPro" id="IPR000095">
    <property type="entry name" value="CRIB_dom"/>
</dbReference>
<dbReference type="EMBL" id="MU006293">
    <property type="protein sequence ID" value="KAF2854243.1"/>
    <property type="molecule type" value="Genomic_DNA"/>
</dbReference>
<gene>
    <name evidence="3" type="ORF">T440DRAFT_388382</name>
</gene>
<feature type="compositionally biased region" description="Low complexity" evidence="1">
    <location>
        <begin position="571"/>
        <end position="580"/>
    </location>
</feature>
<feature type="region of interest" description="Disordered" evidence="1">
    <location>
        <begin position="719"/>
        <end position="791"/>
    </location>
</feature>